<organism evidence="3 4">
    <name type="scientific">Yoonia litorea</name>
    <dbReference type="NCBI Taxonomy" id="1123755"/>
    <lineage>
        <taxon>Bacteria</taxon>
        <taxon>Pseudomonadati</taxon>
        <taxon>Pseudomonadota</taxon>
        <taxon>Alphaproteobacteria</taxon>
        <taxon>Rhodobacterales</taxon>
        <taxon>Paracoccaceae</taxon>
        <taxon>Yoonia</taxon>
    </lineage>
</organism>
<dbReference type="Pfam" id="PF06904">
    <property type="entry name" value="Extensin-like_C"/>
    <property type="match status" value="1"/>
</dbReference>
<feature type="transmembrane region" description="Helical" evidence="1">
    <location>
        <begin position="25"/>
        <end position="48"/>
    </location>
</feature>
<dbReference type="RefSeq" id="WP_090208387.1">
    <property type="nucleotide sequence ID" value="NZ_FOZM01000002.1"/>
</dbReference>
<dbReference type="InterPro" id="IPR009683">
    <property type="entry name" value="Extensin-like_C"/>
</dbReference>
<name>A0A1I6MVA4_9RHOB</name>
<keyword evidence="1" id="KW-0812">Transmembrane</keyword>
<feature type="domain" description="Extensin-like C-terminal" evidence="2">
    <location>
        <begin position="88"/>
        <end position="261"/>
    </location>
</feature>
<dbReference type="AlphaFoldDB" id="A0A1I6MVA4"/>
<evidence type="ECO:0000313" key="3">
    <source>
        <dbReference type="EMBL" id="SFS19584.1"/>
    </source>
</evidence>
<accession>A0A1I6MVA4</accession>
<dbReference type="Proteomes" id="UP000198926">
    <property type="component" value="Unassembled WGS sequence"/>
</dbReference>
<protein>
    <submittedName>
        <fullName evidence="3">Extensin-like protein C-terminus</fullName>
    </submittedName>
</protein>
<dbReference type="STRING" id="1123755.SAMN05444714_2259"/>
<keyword evidence="4" id="KW-1185">Reference proteome</keyword>
<dbReference type="EMBL" id="FOZM01000002">
    <property type="protein sequence ID" value="SFS19584.1"/>
    <property type="molecule type" value="Genomic_DNA"/>
</dbReference>
<sequence>MRHGRRQQIAERASEERQKRKGRSLAILSGLAAFSFAGLLAYGVYLLLTHPQTPLPSAWNPTTPLQVSDAVTPLTSWKLDRTAKNYAACLATMDAAGRVAAMSPLEESEQCFIRDRVNVSAVGSARVDPLETRCAIALRLAMWEEHSLQPAALTHLGSRVSAIRHFGSYSCRQIRTPRGTSSRMSTHATANAIDISGFDLENGRRIRLVKDWDGDSAAAADFLRQVRDGACDWFELTLSPDYNRLHADHFHLQSRGWGGCR</sequence>
<gene>
    <name evidence="3" type="ORF">SAMN05444714_2259</name>
</gene>
<reference evidence="3 4" key="1">
    <citation type="submission" date="2016-10" db="EMBL/GenBank/DDBJ databases">
        <authorList>
            <person name="de Groot N.N."/>
        </authorList>
    </citation>
    <scope>NUCLEOTIDE SEQUENCE [LARGE SCALE GENOMIC DNA]</scope>
    <source>
        <strain evidence="3 4">DSM 29433</strain>
    </source>
</reference>
<evidence type="ECO:0000256" key="1">
    <source>
        <dbReference type="SAM" id="Phobius"/>
    </source>
</evidence>
<evidence type="ECO:0000313" key="4">
    <source>
        <dbReference type="Proteomes" id="UP000198926"/>
    </source>
</evidence>
<keyword evidence="1" id="KW-0472">Membrane</keyword>
<dbReference type="OrthoDB" id="9809788at2"/>
<keyword evidence="1" id="KW-1133">Transmembrane helix</keyword>
<evidence type="ECO:0000259" key="2">
    <source>
        <dbReference type="Pfam" id="PF06904"/>
    </source>
</evidence>
<proteinExistence type="predicted"/>